<gene>
    <name evidence="1" type="ORF">ABID08_001226</name>
</gene>
<reference evidence="1 2" key="1">
    <citation type="submission" date="2024-06" db="EMBL/GenBank/DDBJ databases">
        <title>Genomic Encyclopedia of Type Strains, Phase IV (KMG-IV): sequencing the most valuable type-strain genomes for metagenomic binning, comparative biology and taxonomic classification.</title>
        <authorList>
            <person name="Goeker M."/>
        </authorList>
    </citation>
    <scope>NUCLEOTIDE SEQUENCE [LARGE SCALE GENOMIC DNA]</scope>
    <source>
        <strain evidence="1 2">DSM 29288</strain>
    </source>
</reference>
<protein>
    <submittedName>
        <fullName evidence="1">Uncharacterized protein</fullName>
    </submittedName>
</protein>
<sequence>MMEIVSTLEKSMQAPSSICVRALDYGDERGAARGKLFPFPGRARFVFVPLRVSAMVPVLLRGCARIFMTPTIARLCRSWDIFFREHIISSGF</sequence>
<keyword evidence="2" id="KW-1185">Reference proteome</keyword>
<evidence type="ECO:0000313" key="2">
    <source>
        <dbReference type="Proteomes" id="UP001549077"/>
    </source>
</evidence>
<dbReference type="RefSeq" id="WP_168295215.1">
    <property type="nucleotide sequence ID" value="NZ_CP071604.1"/>
</dbReference>
<proteinExistence type="predicted"/>
<dbReference type="EMBL" id="JBEPMY010000002">
    <property type="protein sequence ID" value="MET3753883.1"/>
    <property type="molecule type" value="Genomic_DNA"/>
</dbReference>
<accession>A0ABV2MES3</accession>
<name>A0ABV2MES3_9HYPH</name>
<organism evidence="1 2">
    <name type="scientific">Rhizobium binae</name>
    <dbReference type="NCBI Taxonomy" id="1138190"/>
    <lineage>
        <taxon>Bacteria</taxon>
        <taxon>Pseudomonadati</taxon>
        <taxon>Pseudomonadota</taxon>
        <taxon>Alphaproteobacteria</taxon>
        <taxon>Hyphomicrobiales</taxon>
        <taxon>Rhizobiaceae</taxon>
        <taxon>Rhizobium/Agrobacterium group</taxon>
        <taxon>Rhizobium</taxon>
    </lineage>
</organism>
<dbReference type="GeneID" id="91146935"/>
<dbReference type="Proteomes" id="UP001549077">
    <property type="component" value="Unassembled WGS sequence"/>
</dbReference>
<evidence type="ECO:0000313" key="1">
    <source>
        <dbReference type="EMBL" id="MET3753883.1"/>
    </source>
</evidence>
<comment type="caution">
    <text evidence="1">The sequence shown here is derived from an EMBL/GenBank/DDBJ whole genome shotgun (WGS) entry which is preliminary data.</text>
</comment>